<keyword evidence="3" id="KW-0227">DNA damage</keyword>
<comment type="caution">
    <text evidence="11">The sequence shown here is derived from an EMBL/GenBank/DDBJ whole genome shotgun (WGS) entry which is preliminary data.</text>
</comment>
<dbReference type="Pfam" id="PF14520">
    <property type="entry name" value="HHH_5"/>
    <property type="match status" value="1"/>
</dbReference>
<dbReference type="InterPro" id="IPR011335">
    <property type="entry name" value="Restrct_endonuc-II-like"/>
</dbReference>
<dbReference type="GO" id="GO:0006312">
    <property type="term" value="P:mitotic recombination"/>
    <property type="evidence" value="ECO:0007669"/>
    <property type="project" value="TreeGrafter"/>
</dbReference>
<sequence>MINDNVSEPQPSTSKVETNPTEPQLHVKASGNQVLVSPRQRGNPLLKHITKVPWEFDDRMIADYVMSQTTCALYLSVKYHNLNPDYIHERLKILGKNYLLRVLLVMVDIKDPHHVIKALTRISIIADLTLMLCRNPEEAGRIIERYKIYQNKPPDLIMEKKESDPYSRLITALTTIRSINKTDAAILLNTFGTIEELLKVSENRLSLCPGIGPQKASRLYKILHQPFLKDDS</sequence>
<evidence type="ECO:0000313" key="11">
    <source>
        <dbReference type="EMBL" id="KAK6631152.1"/>
    </source>
</evidence>
<dbReference type="Gene3D" id="1.10.150.20">
    <property type="entry name" value="5' to 3' exonuclease, C-terminal subdomain"/>
    <property type="match status" value="1"/>
</dbReference>
<dbReference type="FunFam" id="1.10.150.20:FF:000017">
    <property type="entry name" value="DNA excision repair protein ERCC-1"/>
    <property type="match status" value="1"/>
</dbReference>
<evidence type="ECO:0000256" key="3">
    <source>
        <dbReference type="ARBA" id="ARBA00022763"/>
    </source>
</evidence>
<evidence type="ECO:0000256" key="7">
    <source>
        <dbReference type="ARBA" id="ARBA00054210"/>
    </source>
</evidence>
<dbReference type="GO" id="GO:0000110">
    <property type="term" value="C:nucleotide-excision repair factor 1 complex"/>
    <property type="evidence" value="ECO:0007669"/>
    <property type="project" value="TreeGrafter"/>
</dbReference>
<evidence type="ECO:0000256" key="8">
    <source>
        <dbReference type="ARBA" id="ARBA00071993"/>
    </source>
</evidence>
<dbReference type="GO" id="GO:0006289">
    <property type="term" value="P:nucleotide-excision repair"/>
    <property type="evidence" value="ECO:0007669"/>
    <property type="project" value="UniProtKB-ARBA"/>
</dbReference>
<comment type="similarity">
    <text evidence="2">Belongs to the ERCC1/RAD10/SWI10 family.</text>
</comment>
<name>A0AAN8P483_POLSC</name>
<keyword evidence="4" id="KW-0238">DNA-binding</keyword>
<dbReference type="GO" id="GO:0070522">
    <property type="term" value="C:ERCC4-ERCC1 complex"/>
    <property type="evidence" value="ECO:0007669"/>
    <property type="project" value="TreeGrafter"/>
</dbReference>
<dbReference type="CDD" id="cd22325">
    <property type="entry name" value="ERCC1_C-like"/>
    <property type="match status" value="1"/>
</dbReference>
<dbReference type="FunFam" id="3.40.50.10130:FF:000001">
    <property type="entry name" value="DNA excision repair protein ERCC-1"/>
    <property type="match status" value="1"/>
</dbReference>
<dbReference type="GO" id="GO:0032204">
    <property type="term" value="P:regulation of telomere maintenance"/>
    <property type="evidence" value="ECO:0007669"/>
    <property type="project" value="UniProtKB-ARBA"/>
</dbReference>
<dbReference type="InterPro" id="IPR010994">
    <property type="entry name" value="RuvA_2-like"/>
</dbReference>
<dbReference type="PANTHER" id="PTHR12749:SF0">
    <property type="entry name" value="DNA EXCISION REPAIR PROTEIN ERCC-1"/>
    <property type="match status" value="1"/>
</dbReference>
<dbReference type="GO" id="GO:0003697">
    <property type="term" value="F:single-stranded DNA binding"/>
    <property type="evidence" value="ECO:0007669"/>
    <property type="project" value="TreeGrafter"/>
</dbReference>
<feature type="domain" description="ERCC1-like central" evidence="10">
    <location>
        <begin position="34"/>
        <end position="147"/>
    </location>
</feature>
<dbReference type="InterPro" id="IPR004579">
    <property type="entry name" value="ERCC1/RAD10/SWI10"/>
</dbReference>
<evidence type="ECO:0000256" key="4">
    <source>
        <dbReference type="ARBA" id="ARBA00023125"/>
    </source>
</evidence>
<dbReference type="Gene3D" id="3.40.50.10130">
    <property type="match status" value="1"/>
</dbReference>
<gene>
    <name evidence="11" type="ORF">RUM43_014248</name>
</gene>
<evidence type="ECO:0000256" key="9">
    <source>
        <dbReference type="SAM" id="MobiDB-lite"/>
    </source>
</evidence>
<protein>
    <recommendedName>
        <fullName evidence="8">DNA excision repair protein ERCC-1</fullName>
    </recommendedName>
</protein>
<evidence type="ECO:0000313" key="12">
    <source>
        <dbReference type="Proteomes" id="UP001372834"/>
    </source>
</evidence>
<dbReference type="SUPFAM" id="SSF47781">
    <property type="entry name" value="RuvA domain 2-like"/>
    <property type="match status" value="1"/>
</dbReference>
<dbReference type="GO" id="GO:0003684">
    <property type="term" value="F:damaged DNA binding"/>
    <property type="evidence" value="ECO:0007669"/>
    <property type="project" value="InterPro"/>
</dbReference>
<dbReference type="GO" id="GO:0006302">
    <property type="term" value="P:double-strand break repair"/>
    <property type="evidence" value="ECO:0007669"/>
    <property type="project" value="UniProtKB-ARBA"/>
</dbReference>
<dbReference type="Pfam" id="PF03834">
    <property type="entry name" value="Rad10"/>
    <property type="match status" value="1"/>
</dbReference>
<dbReference type="Proteomes" id="UP001372834">
    <property type="component" value="Unassembled WGS sequence"/>
</dbReference>
<comment type="subcellular location">
    <subcellularLocation>
        <location evidence="1">Nucleus</location>
    </subcellularLocation>
</comment>
<evidence type="ECO:0000256" key="5">
    <source>
        <dbReference type="ARBA" id="ARBA00023204"/>
    </source>
</evidence>
<proteinExistence type="inferred from homology"/>
<dbReference type="NCBIfam" id="TIGR00597">
    <property type="entry name" value="rad10"/>
    <property type="match status" value="1"/>
</dbReference>
<feature type="compositionally biased region" description="Polar residues" evidence="9">
    <location>
        <begin position="1"/>
        <end position="22"/>
    </location>
</feature>
<keyword evidence="5" id="KW-0234">DNA repair</keyword>
<dbReference type="SUPFAM" id="SSF52980">
    <property type="entry name" value="Restriction endonuclease-like"/>
    <property type="match status" value="1"/>
</dbReference>
<comment type="function">
    <text evidence="7">Non-catalytic component of a structure-specific DNA repair endonuclease responsible for the 5'-incision during DNA repair. Responsible, in conjunction with SLX4, for the first step in the repair of interstrand cross-links (ICL). Participates in the processing of anaphase bridge-generating DNA structures, which consist in incompletely processed DNA lesions arising during S or G2 phase, and can result in cytokinesis failure. Also required for homology-directed repair (HDR) of DNA double-strand breaks, in conjunction with SLX4.</text>
</comment>
<dbReference type="EMBL" id="JAWJWE010000009">
    <property type="protein sequence ID" value="KAK6631152.1"/>
    <property type="molecule type" value="Genomic_DNA"/>
</dbReference>
<organism evidence="11 12">
    <name type="scientific">Polyplax serrata</name>
    <name type="common">Common mouse louse</name>
    <dbReference type="NCBI Taxonomy" id="468196"/>
    <lineage>
        <taxon>Eukaryota</taxon>
        <taxon>Metazoa</taxon>
        <taxon>Ecdysozoa</taxon>
        <taxon>Arthropoda</taxon>
        <taxon>Hexapoda</taxon>
        <taxon>Insecta</taxon>
        <taxon>Pterygota</taxon>
        <taxon>Neoptera</taxon>
        <taxon>Paraneoptera</taxon>
        <taxon>Psocodea</taxon>
        <taxon>Troctomorpha</taxon>
        <taxon>Phthiraptera</taxon>
        <taxon>Anoplura</taxon>
        <taxon>Polyplacidae</taxon>
        <taxon>Polyplax</taxon>
    </lineage>
</organism>
<feature type="region of interest" description="Disordered" evidence="9">
    <location>
        <begin position="1"/>
        <end position="33"/>
    </location>
</feature>
<evidence type="ECO:0000256" key="2">
    <source>
        <dbReference type="ARBA" id="ARBA00008283"/>
    </source>
</evidence>
<accession>A0AAN8P483</accession>
<evidence type="ECO:0000259" key="10">
    <source>
        <dbReference type="Pfam" id="PF03834"/>
    </source>
</evidence>
<evidence type="ECO:0000256" key="6">
    <source>
        <dbReference type="ARBA" id="ARBA00023242"/>
    </source>
</evidence>
<dbReference type="AlphaFoldDB" id="A0AAN8P483"/>
<reference evidence="11 12" key="1">
    <citation type="submission" date="2023-10" db="EMBL/GenBank/DDBJ databases">
        <title>Genomes of two closely related lineages of the louse Polyplax serrata with different host specificities.</title>
        <authorList>
            <person name="Martinu J."/>
            <person name="Tarabai H."/>
            <person name="Stefka J."/>
            <person name="Hypsa V."/>
        </authorList>
    </citation>
    <scope>NUCLEOTIDE SEQUENCE [LARGE SCALE GENOMIC DNA]</scope>
    <source>
        <strain evidence="11">HR10_N</strain>
    </source>
</reference>
<dbReference type="InterPro" id="IPR047260">
    <property type="entry name" value="ERCC1-like_central_dom"/>
</dbReference>
<evidence type="ECO:0000256" key="1">
    <source>
        <dbReference type="ARBA" id="ARBA00004123"/>
    </source>
</evidence>
<dbReference type="PANTHER" id="PTHR12749">
    <property type="entry name" value="EXCISION REPAIR CROSS-COMPLEMENTING 1 ERCC1"/>
    <property type="match status" value="1"/>
</dbReference>
<keyword evidence="6" id="KW-0539">Nucleus</keyword>
<dbReference type="GO" id="GO:0070914">
    <property type="term" value="P:UV-damage excision repair"/>
    <property type="evidence" value="ECO:0007669"/>
    <property type="project" value="TreeGrafter"/>
</dbReference>